<sequence>MAAPQAAERWPDRPVRIVVPYAAGGTTDFSARLIAQKLSEQTHGSFIVENKAGGSGTIGTLQVVRSEPNGATLLASDTSYAMLPALFAKLPWDHEHDLIPVTTLVQTPVVLVVPSSSPFKTLAELRSYAHDHPGKLNFGSGGAGSSTHLQGALFGKDAGIDITHVPYKGAGEAMMGLVAGQVDVLVTAAPTALPQVSGGRARALAVTGAQRLPALSGVPTFAEAGLPEYAVVNWFGLAAPKGTPPAVIDTIAKDVKRALDDPDLKKRLAEQGAEPGGLSPAAFAARIAKETAAWSDIALSAGITPH</sequence>
<dbReference type="CDD" id="cd07012">
    <property type="entry name" value="PBP2_Bug_TTT"/>
    <property type="match status" value="1"/>
</dbReference>
<proteinExistence type="inferred from homology"/>
<reference evidence="3" key="1">
    <citation type="submission" date="2017-05" db="EMBL/GenBank/DDBJ databases">
        <title>Complete and WGS of Bordetella genogroups.</title>
        <authorList>
            <person name="Spilker T."/>
            <person name="Lipuma J."/>
        </authorList>
    </citation>
    <scope>NUCLEOTIDE SEQUENCE [LARGE SCALE GENOMIC DNA]</scope>
    <source>
        <strain evidence="3">AU16122</strain>
    </source>
</reference>
<dbReference type="Gene3D" id="3.40.190.10">
    <property type="entry name" value="Periplasmic binding protein-like II"/>
    <property type="match status" value="1"/>
</dbReference>
<comment type="caution">
    <text evidence="2">The sequence shown here is derived from an EMBL/GenBank/DDBJ whole genome shotgun (WGS) entry which is preliminary data.</text>
</comment>
<dbReference type="Proteomes" id="UP000216020">
    <property type="component" value="Unassembled WGS sequence"/>
</dbReference>
<evidence type="ECO:0000256" key="1">
    <source>
        <dbReference type="ARBA" id="ARBA00006987"/>
    </source>
</evidence>
<protein>
    <submittedName>
        <fullName evidence="2">ABC transporter substrate-binding protein</fullName>
    </submittedName>
</protein>
<evidence type="ECO:0000313" key="3">
    <source>
        <dbReference type="Proteomes" id="UP000216020"/>
    </source>
</evidence>
<accession>A0A261SFD6</accession>
<dbReference type="Pfam" id="PF03401">
    <property type="entry name" value="TctC"/>
    <property type="match status" value="1"/>
</dbReference>
<dbReference type="SUPFAM" id="SSF53850">
    <property type="entry name" value="Periplasmic binding protein-like II"/>
    <property type="match status" value="1"/>
</dbReference>
<dbReference type="AlphaFoldDB" id="A0A261SFD6"/>
<gene>
    <name evidence="2" type="ORF">CAL29_13060</name>
</gene>
<dbReference type="InterPro" id="IPR042100">
    <property type="entry name" value="Bug_dom1"/>
</dbReference>
<dbReference type="PIRSF" id="PIRSF017082">
    <property type="entry name" value="YflP"/>
    <property type="match status" value="1"/>
</dbReference>
<name>A0A261SFD6_9BORD</name>
<organism evidence="2 3">
    <name type="scientific">Bordetella genomosp. 10</name>
    <dbReference type="NCBI Taxonomy" id="1416804"/>
    <lineage>
        <taxon>Bacteria</taxon>
        <taxon>Pseudomonadati</taxon>
        <taxon>Pseudomonadota</taxon>
        <taxon>Betaproteobacteria</taxon>
        <taxon>Burkholderiales</taxon>
        <taxon>Alcaligenaceae</taxon>
        <taxon>Bordetella</taxon>
    </lineage>
</organism>
<evidence type="ECO:0000313" key="2">
    <source>
        <dbReference type="EMBL" id="OZI35063.1"/>
    </source>
</evidence>
<dbReference type="PANTHER" id="PTHR42928:SF5">
    <property type="entry name" value="BLR1237 PROTEIN"/>
    <property type="match status" value="1"/>
</dbReference>
<dbReference type="OrthoDB" id="8678477at2"/>
<dbReference type="EMBL" id="NEVM01000002">
    <property type="protein sequence ID" value="OZI35063.1"/>
    <property type="molecule type" value="Genomic_DNA"/>
</dbReference>
<comment type="similarity">
    <text evidence="1">Belongs to the UPF0065 (bug) family.</text>
</comment>
<keyword evidence="3" id="KW-1185">Reference proteome</keyword>
<dbReference type="PANTHER" id="PTHR42928">
    <property type="entry name" value="TRICARBOXYLATE-BINDING PROTEIN"/>
    <property type="match status" value="1"/>
</dbReference>
<dbReference type="InterPro" id="IPR005064">
    <property type="entry name" value="BUG"/>
</dbReference>
<dbReference type="Gene3D" id="3.40.190.150">
    <property type="entry name" value="Bordetella uptake gene, domain 1"/>
    <property type="match status" value="1"/>
</dbReference>